<evidence type="ECO:0000256" key="1">
    <source>
        <dbReference type="ARBA" id="ARBA00022969"/>
    </source>
</evidence>
<sequence length="215" mass="24038">MQQFNQQGQSGMNTNEQIPAHMNHGGHEMLDMKEVLSSTVAAIDQYLMFIGQIQDPQLKEIANRQRQFMITQYNTMVDCFSTGQKPAVSTTTYMMGETHDVIYGLQPSQPAAPKQSASEIGDQCYSGYLLALMKGAASQLSMAALECTNPVVRRVLADSVPNYAEMAYELFLYQNQKHYYQVPQLAPQDTEQLLGSYTQAGGQQMMNQPNMNTLQ</sequence>
<evidence type="ECO:0000313" key="6">
    <source>
        <dbReference type="Proteomes" id="UP000322139"/>
    </source>
</evidence>
<organism evidence="5 6">
    <name type="scientific">Bacillus infantis</name>
    <dbReference type="NCBI Taxonomy" id="324767"/>
    <lineage>
        <taxon>Bacteria</taxon>
        <taxon>Bacillati</taxon>
        <taxon>Bacillota</taxon>
        <taxon>Bacilli</taxon>
        <taxon>Bacillales</taxon>
        <taxon>Bacillaceae</taxon>
        <taxon>Bacillus</taxon>
    </lineage>
</organism>
<comment type="caution">
    <text evidence="5">The sequence shown here is derived from an EMBL/GenBank/DDBJ whole genome shotgun (WGS) entry which is preliminary data.</text>
</comment>
<accession>A0A5D4QY84</accession>
<dbReference type="Pfam" id="PF07875">
    <property type="entry name" value="Coat_F"/>
    <property type="match status" value="1"/>
</dbReference>
<gene>
    <name evidence="5" type="ORF">FZD51_22210</name>
</gene>
<keyword evidence="5" id="KW-0946">Virion</keyword>
<dbReference type="PANTHER" id="PTHR39183:SF1">
    <property type="entry name" value="SPORE COAT PROTEIN F-LIKE PROTEIN YHCQ"/>
    <property type="match status" value="1"/>
</dbReference>
<evidence type="ECO:0000256" key="2">
    <source>
        <dbReference type="ARBA" id="ARBA00024325"/>
    </source>
</evidence>
<comment type="subcellular location">
    <subcellularLocation>
        <location evidence="2">Spore coat</location>
    </subcellularLocation>
</comment>
<dbReference type="RefSeq" id="WP_148976747.1">
    <property type="nucleotide sequence ID" value="NZ_VTER01000014.1"/>
</dbReference>
<dbReference type="InterPro" id="IPR012851">
    <property type="entry name" value="Spore_coat_CotF-like"/>
</dbReference>
<dbReference type="AlphaFoldDB" id="A0A5D4QY84"/>
<dbReference type="Gene3D" id="1.20.1260.10">
    <property type="match status" value="1"/>
</dbReference>
<feature type="compositionally biased region" description="Polar residues" evidence="4">
    <location>
        <begin position="1"/>
        <end position="17"/>
    </location>
</feature>
<dbReference type="InterPro" id="IPR012347">
    <property type="entry name" value="Ferritin-like"/>
</dbReference>
<dbReference type="GO" id="GO:0030435">
    <property type="term" value="P:sporulation resulting in formation of a cellular spore"/>
    <property type="evidence" value="ECO:0007669"/>
    <property type="project" value="UniProtKB-KW"/>
</dbReference>
<dbReference type="EMBL" id="VTER01000014">
    <property type="protein sequence ID" value="TYS43200.1"/>
    <property type="molecule type" value="Genomic_DNA"/>
</dbReference>
<protein>
    <submittedName>
        <fullName evidence="5">Spore coat protein</fullName>
    </submittedName>
</protein>
<dbReference type="Proteomes" id="UP000322139">
    <property type="component" value="Unassembled WGS sequence"/>
</dbReference>
<proteinExistence type="inferred from homology"/>
<evidence type="ECO:0000256" key="4">
    <source>
        <dbReference type="SAM" id="MobiDB-lite"/>
    </source>
</evidence>
<reference evidence="5 6" key="1">
    <citation type="submission" date="2019-08" db="EMBL/GenBank/DDBJ databases">
        <title>Bacillus genomes from the desert of Cuatro Cienegas, Coahuila.</title>
        <authorList>
            <person name="Olmedo-Alvarez G."/>
        </authorList>
    </citation>
    <scope>NUCLEOTIDE SEQUENCE [LARGE SCALE GENOMIC DNA]</scope>
    <source>
        <strain evidence="5 6">CH446_14T</strain>
    </source>
</reference>
<evidence type="ECO:0000313" key="5">
    <source>
        <dbReference type="EMBL" id="TYS43200.1"/>
    </source>
</evidence>
<name>A0A5D4QY84_9BACI</name>
<keyword evidence="1" id="KW-0749">Sporulation</keyword>
<evidence type="ECO:0000256" key="3">
    <source>
        <dbReference type="ARBA" id="ARBA00024344"/>
    </source>
</evidence>
<keyword evidence="5" id="KW-0167">Capsid protein</keyword>
<dbReference type="PANTHER" id="PTHR39183">
    <property type="entry name" value="SPORE COAT PROTEIN F-LIKE PROTEIN YHCQ"/>
    <property type="match status" value="1"/>
</dbReference>
<feature type="region of interest" description="Disordered" evidence="4">
    <location>
        <begin position="1"/>
        <end position="24"/>
    </location>
</feature>
<comment type="similarity">
    <text evidence="3">Belongs to the CotF family.</text>
</comment>